<dbReference type="Gene3D" id="1.10.287.110">
    <property type="entry name" value="DnaJ domain"/>
    <property type="match status" value="1"/>
</dbReference>
<dbReference type="Proteomes" id="UP000029121">
    <property type="component" value="Unassembled WGS sequence"/>
</dbReference>
<dbReference type="STRING" id="81985.R0HCM8"/>
<dbReference type="InterPro" id="IPR001623">
    <property type="entry name" value="DnaJ_domain"/>
</dbReference>
<dbReference type="PROSITE" id="PS50076">
    <property type="entry name" value="DNAJ_2"/>
    <property type="match status" value="1"/>
</dbReference>
<dbReference type="EMBL" id="KB870810">
    <property type="protein sequence ID" value="EOA21428.1"/>
    <property type="molecule type" value="Genomic_DNA"/>
</dbReference>
<evidence type="ECO:0000313" key="4">
    <source>
        <dbReference type="EMBL" id="EOA21428.1"/>
    </source>
</evidence>
<keyword evidence="2" id="KW-0472">Membrane</keyword>
<feature type="region of interest" description="Disordered" evidence="1">
    <location>
        <begin position="77"/>
        <end position="100"/>
    </location>
</feature>
<dbReference type="InterPro" id="IPR036869">
    <property type="entry name" value="J_dom_sf"/>
</dbReference>
<organism evidence="4 5">
    <name type="scientific">Capsella rubella</name>
    <dbReference type="NCBI Taxonomy" id="81985"/>
    <lineage>
        <taxon>Eukaryota</taxon>
        <taxon>Viridiplantae</taxon>
        <taxon>Streptophyta</taxon>
        <taxon>Embryophyta</taxon>
        <taxon>Tracheophyta</taxon>
        <taxon>Spermatophyta</taxon>
        <taxon>Magnoliopsida</taxon>
        <taxon>eudicotyledons</taxon>
        <taxon>Gunneridae</taxon>
        <taxon>Pentapetalae</taxon>
        <taxon>rosids</taxon>
        <taxon>malvids</taxon>
        <taxon>Brassicales</taxon>
        <taxon>Brassicaceae</taxon>
        <taxon>Camelineae</taxon>
        <taxon>Capsella</taxon>
    </lineage>
</organism>
<proteinExistence type="predicted"/>
<evidence type="ECO:0000256" key="2">
    <source>
        <dbReference type="SAM" id="Phobius"/>
    </source>
</evidence>
<dbReference type="SUPFAM" id="SSF46565">
    <property type="entry name" value="Chaperone J-domain"/>
    <property type="match status" value="1"/>
</dbReference>
<dbReference type="AlphaFoldDB" id="R0HCM8"/>
<protein>
    <recommendedName>
        <fullName evidence="3">J domain-containing protein</fullName>
    </recommendedName>
</protein>
<dbReference type="Pfam" id="PF00226">
    <property type="entry name" value="DnaJ"/>
    <property type="match status" value="1"/>
</dbReference>
<dbReference type="KEGG" id="crb:17884131"/>
<accession>R0HCM8</accession>
<keyword evidence="2" id="KW-1133">Transmembrane helix</keyword>
<evidence type="ECO:0000259" key="3">
    <source>
        <dbReference type="PROSITE" id="PS50076"/>
    </source>
</evidence>
<dbReference type="InterPro" id="IPR044199">
    <property type="entry name" value="NdhU_chloroplastic"/>
</dbReference>
<dbReference type="OrthoDB" id="2013770at2759"/>
<dbReference type="GO" id="GO:0009535">
    <property type="term" value="C:chloroplast thylakoid membrane"/>
    <property type="evidence" value="ECO:0007669"/>
    <property type="project" value="InterPro"/>
</dbReference>
<sequence length="250" mass="27608">MVVTFLCPLLVRLSIKKNTKLSVLSVSLGAMASLSTITQPSLVHIPGESVLHHVPSTCSFPLKPTLTTKRIICSPARNSSEASAETETETDGGTSTAVDEAPKVSPSLISALNVERALRGLPITDVDHYGRLGVSRKCSYDEVRTGYQEIVKKLKEQGLAEEQLKTKMDLVKESYTILSTVEERRMYDWSLARSEKAERYVWPFEVDIMEPSTEEPPPQEPEDVGPTRLLGYFIGAWLVLGIALSVAFNR</sequence>
<feature type="domain" description="J" evidence="3">
    <location>
        <begin position="127"/>
        <end position="191"/>
    </location>
</feature>
<dbReference type="FunFam" id="1.10.287.110:FF:000080">
    <property type="entry name" value="NAD(P)H-quinone oxidoreductase subunit U chloroplastic"/>
    <property type="match status" value="1"/>
</dbReference>
<gene>
    <name evidence="4" type="ORF">CARUB_v10001802mg</name>
</gene>
<dbReference type="GO" id="GO:0010598">
    <property type="term" value="C:NAD(P)H dehydrogenase complex (plastoquinone)"/>
    <property type="evidence" value="ECO:0007669"/>
    <property type="project" value="InterPro"/>
</dbReference>
<reference evidence="5" key="1">
    <citation type="journal article" date="2013" name="Nat. Genet.">
        <title>The Capsella rubella genome and the genomic consequences of rapid mating system evolution.</title>
        <authorList>
            <person name="Slotte T."/>
            <person name="Hazzouri K.M."/>
            <person name="Agren J.A."/>
            <person name="Koenig D."/>
            <person name="Maumus F."/>
            <person name="Guo Y.L."/>
            <person name="Steige K."/>
            <person name="Platts A.E."/>
            <person name="Escobar J.S."/>
            <person name="Newman L.K."/>
            <person name="Wang W."/>
            <person name="Mandakova T."/>
            <person name="Vello E."/>
            <person name="Smith L.M."/>
            <person name="Henz S.R."/>
            <person name="Steffen J."/>
            <person name="Takuno S."/>
            <person name="Brandvain Y."/>
            <person name="Coop G."/>
            <person name="Andolfatto P."/>
            <person name="Hu T.T."/>
            <person name="Blanchette M."/>
            <person name="Clark R.M."/>
            <person name="Quesneville H."/>
            <person name="Nordborg M."/>
            <person name="Gaut B.S."/>
            <person name="Lysak M.A."/>
            <person name="Jenkins J."/>
            <person name="Grimwood J."/>
            <person name="Chapman J."/>
            <person name="Prochnik S."/>
            <person name="Shu S."/>
            <person name="Rokhsar D."/>
            <person name="Schmutz J."/>
            <person name="Weigel D."/>
            <person name="Wright S.I."/>
        </authorList>
    </citation>
    <scope>NUCLEOTIDE SEQUENCE [LARGE SCALE GENOMIC DNA]</scope>
    <source>
        <strain evidence="5">cv. Monte Gargano</strain>
    </source>
</reference>
<keyword evidence="5" id="KW-1185">Reference proteome</keyword>
<evidence type="ECO:0000256" key="1">
    <source>
        <dbReference type="SAM" id="MobiDB-lite"/>
    </source>
</evidence>
<name>R0HCM8_9BRAS</name>
<evidence type="ECO:0000313" key="5">
    <source>
        <dbReference type="Proteomes" id="UP000029121"/>
    </source>
</evidence>
<dbReference type="PANTHER" id="PTHR47726">
    <property type="entry name" value="NAD(P)H-QUINONE OXIDOREDUCTASE SUBUNIT U, CHLOROPLASTIC"/>
    <property type="match status" value="1"/>
</dbReference>
<keyword evidence="2" id="KW-0812">Transmembrane</keyword>
<feature type="transmembrane region" description="Helical" evidence="2">
    <location>
        <begin position="229"/>
        <end position="248"/>
    </location>
</feature>
<dbReference type="PANTHER" id="PTHR47726:SF1">
    <property type="entry name" value="NAD(P)H-QUINONE OXIDOREDUCTASE SUBUNIT U, CHLOROPLASTIC"/>
    <property type="match status" value="1"/>
</dbReference>
<dbReference type="eggNOG" id="ENOG502RXG6">
    <property type="taxonomic scope" value="Eukaryota"/>
</dbReference>